<dbReference type="OrthoDB" id="8410830at2"/>
<accession>A0A2D2AT00</accession>
<dbReference type="AlphaFoldDB" id="A0A2D2AT00"/>
<keyword evidence="2" id="KW-1185">Reference proteome</keyword>
<dbReference type="InterPro" id="IPR011990">
    <property type="entry name" value="TPR-like_helical_dom_sf"/>
</dbReference>
<protein>
    <recommendedName>
        <fullName evidence="3">Tetratricopeptide repeat protein</fullName>
    </recommendedName>
</protein>
<gene>
    <name evidence="1" type="ORF">CSW64_01245</name>
</gene>
<name>A0A2D2AT00_9CAUL</name>
<sequence>MTSRSGDHQPKRWVWGAAWGVSLLLGGLALAQGAASILPAAAAVHIAPWSGRWKAELAAQHLAAGDVEGARSLALQALRGEPANVEALRTLGLAAAQAGDPKAERLVSLAAERGFRDGPSHLWMFENRVRARDYPAAFLHADALLRRRLDVRASMFRTVAELARNDPAAKTALIERLETEPSWRSEFFYYLANDGLYAGLADDLALGLNAAGHGLSPDEQTIIYMGLVSQRRLAEVSRLRRGLGGQANSLVVDSAFDGVSEPLPFRWNLFGGVGSAVDLTEDGLRGGNRALRIEYDGYSAPGMVNQLLLLEPGRYELVGQRRSEDDQPIRTGWSIICADDGRMIASESVAPPQHHWARFRLAFEVPAQGCVGQWLQLQAHPLDRRQTIVVWYDDLNVQRAEMKQAF</sequence>
<dbReference type="EMBL" id="CP024201">
    <property type="protein sequence ID" value="ATQ41129.1"/>
    <property type="molecule type" value="Genomic_DNA"/>
</dbReference>
<proteinExistence type="predicted"/>
<dbReference type="SUPFAM" id="SSF48452">
    <property type="entry name" value="TPR-like"/>
    <property type="match status" value="1"/>
</dbReference>
<evidence type="ECO:0008006" key="3">
    <source>
        <dbReference type="Google" id="ProtNLM"/>
    </source>
</evidence>
<dbReference type="Proteomes" id="UP000228945">
    <property type="component" value="Chromosome"/>
</dbReference>
<dbReference type="RefSeq" id="WP_099620386.1">
    <property type="nucleotide sequence ID" value="NZ_CP024201.1"/>
</dbReference>
<evidence type="ECO:0000313" key="1">
    <source>
        <dbReference type="EMBL" id="ATQ41129.1"/>
    </source>
</evidence>
<reference evidence="1 2" key="1">
    <citation type="submission" date="2017-10" db="EMBL/GenBank/DDBJ databases">
        <title>Genome sequence of Caulobacter mirabilis FWC38.</title>
        <authorList>
            <person name="Fiebig A."/>
            <person name="Crosson S."/>
        </authorList>
    </citation>
    <scope>NUCLEOTIDE SEQUENCE [LARGE SCALE GENOMIC DNA]</scope>
    <source>
        <strain evidence="1 2">FWC 38</strain>
    </source>
</reference>
<dbReference type="KEGG" id="cmb:CSW64_01245"/>
<dbReference type="Gene3D" id="2.60.120.260">
    <property type="entry name" value="Galactose-binding domain-like"/>
    <property type="match status" value="1"/>
</dbReference>
<evidence type="ECO:0000313" key="2">
    <source>
        <dbReference type="Proteomes" id="UP000228945"/>
    </source>
</evidence>
<organism evidence="1 2">
    <name type="scientific">Caulobacter mirabilis</name>
    <dbReference type="NCBI Taxonomy" id="69666"/>
    <lineage>
        <taxon>Bacteria</taxon>
        <taxon>Pseudomonadati</taxon>
        <taxon>Pseudomonadota</taxon>
        <taxon>Alphaproteobacteria</taxon>
        <taxon>Caulobacterales</taxon>
        <taxon>Caulobacteraceae</taxon>
        <taxon>Caulobacter</taxon>
    </lineage>
</organism>